<accession>A0A3Z6QS58</accession>
<dbReference type="EMBL" id="AAAGSE010000052">
    <property type="protein sequence ID" value="EAC0789766.1"/>
    <property type="molecule type" value="Genomic_DNA"/>
</dbReference>
<proteinExistence type="predicted"/>
<evidence type="ECO:0000313" key="1">
    <source>
        <dbReference type="EMBL" id="EAC0789766.1"/>
    </source>
</evidence>
<comment type="caution">
    <text evidence="1">The sequence shown here is derived from an EMBL/GenBank/DDBJ whole genome shotgun (WGS) entry which is preliminary data.</text>
</comment>
<protein>
    <submittedName>
        <fullName evidence="1">Uncharacterized protein</fullName>
    </submittedName>
</protein>
<dbReference type="EMBL" id="AAHPHN010000115">
    <property type="protein sequence ID" value="EBY8645423.1"/>
    <property type="molecule type" value="Genomic_DNA"/>
</dbReference>
<evidence type="ECO:0000313" key="2">
    <source>
        <dbReference type="EMBL" id="EBY8645423.1"/>
    </source>
</evidence>
<reference evidence="1" key="1">
    <citation type="submission" date="2018-09" db="EMBL/GenBank/DDBJ databases">
        <authorList>
            <person name="Ashton P.M."/>
            <person name="Dallman T."/>
            <person name="Nair S."/>
            <person name="De Pinna E."/>
            <person name="Peters T."/>
            <person name="Grant K."/>
        </authorList>
    </citation>
    <scope>NUCLEOTIDE SEQUENCE [LARGE SCALE GENOMIC DNA]</scope>
    <source>
        <strain evidence="2">140692</strain>
        <strain evidence="1">412099</strain>
    </source>
</reference>
<dbReference type="Proteomes" id="UP000839631">
    <property type="component" value="Unassembled WGS sequence"/>
</dbReference>
<sequence length="81" mass="9050">MPVMTTGKRAALREPTVYKIDWLNPCERCQCHRAIEVTGRSLSGRYLCAGDAVKCPGCGNQGEIDTDGDCAWVEWDTEREE</sequence>
<dbReference type="AlphaFoldDB" id="A0A3Z6QS58"/>
<gene>
    <name evidence="1" type="ORF">D6K54_24130</name>
    <name evidence="2" type="ORF">D6S17_28655</name>
</gene>
<name>A0A3Z6QS58_SALEB</name>
<organism evidence="1">
    <name type="scientific">Salmonella enterica subsp. enterica serovar Java</name>
    <dbReference type="NCBI Taxonomy" id="224729"/>
    <lineage>
        <taxon>Bacteria</taxon>
        <taxon>Pseudomonadati</taxon>
        <taxon>Pseudomonadota</taxon>
        <taxon>Gammaproteobacteria</taxon>
        <taxon>Enterobacterales</taxon>
        <taxon>Enterobacteriaceae</taxon>
        <taxon>Salmonella</taxon>
    </lineage>
</organism>